<dbReference type="PROSITE" id="PS00061">
    <property type="entry name" value="ADH_SHORT"/>
    <property type="match status" value="1"/>
</dbReference>
<dbReference type="PANTHER" id="PTHR43976:SF16">
    <property type="entry name" value="SHORT-CHAIN DEHYDROGENASE_REDUCTASE FAMILY PROTEIN"/>
    <property type="match status" value="1"/>
</dbReference>
<dbReference type="RefSeq" id="WP_085823605.1">
    <property type="nucleotide sequence ID" value="NZ_FWFP01000009.1"/>
</dbReference>
<dbReference type="PRINTS" id="PR00081">
    <property type="entry name" value="GDHRDH"/>
</dbReference>
<keyword evidence="2 4" id="KW-0560">Oxidoreductase</keyword>
<evidence type="ECO:0000256" key="1">
    <source>
        <dbReference type="ARBA" id="ARBA00006484"/>
    </source>
</evidence>
<evidence type="ECO:0000256" key="3">
    <source>
        <dbReference type="RuleBase" id="RU000363"/>
    </source>
</evidence>
<reference evidence="5" key="1">
    <citation type="submission" date="2017-03" db="EMBL/GenBank/DDBJ databases">
        <authorList>
            <person name="Rodrigo-Torres L."/>
            <person name="Arahal R.D."/>
            <person name="Lucena T."/>
        </authorList>
    </citation>
    <scope>NUCLEOTIDE SEQUENCE [LARGE SCALE GENOMIC DNA]</scope>
    <source>
        <strain evidence="5">CECT 8411</strain>
    </source>
</reference>
<keyword evidence="5" id="KW-1185">Reference proteome</keyword>
<accession>A0A1X6ZVH7</accession>
<protein>
    <submittedName>
        <fullName evidence="4">Cyclopentanol dehydrogenase</fullName>
        <ecNumber evidence="4">1.1.1.163</ecNumber>
    </submittedName>
</protein>
<dbReference type="Pfam" id="PF00106">
    <property type="entry name" value="adh_short"/>
    <property type="match status" value="1"/>
</dbReference>
<comment type="similarity">
    <text evidence="1 3">Belongs to the short-chain dehydrogenases/reductases (SDR) family.</text>
</comment>
<dbReference type="InterPro" id="IPR020904">
    <property type="entry name" value="Sc_DH/Rdtase_CS"/>
</dbReference>
<dbReference type="Gene3D" id="3.40.50.720">
    <property type="entry name" value="NAD(P)-binding Rossmann-like Domain"/>
    <property type="match status" value="1"/>
</dbReference>
<dbReference type="PRINTS" id="PR00080">
    <property type="entry name" value="SDRFAMILY"/>
</dbReference>
<evidence type="ECO:0000313" key="4">
    <source>
        <dbReference type="EMBL" id="SLN63007.1"/>
    </source>
</evidence>
<dbReference type="GO" id="GO:0055041">
    <property type="term" value="F:cyclopentanol dehydrogenase activity"/>
    <property type="evidence" value="ECO:0007669"/>
    <property type="project" value="UniProtKB-EC"/>
</dbReference>
<organism evidence="4 5">
    <name type="scientific">Ruegeria meonggei</name>
    <dbReference type="NCBI Taxonomy" id="1446476"/>
    <lineage>
        <taxon>Bacteria</taxon>
        <taxon>Pseudomonadati</taxon>
        <taxon>Pseudomonadota</taxon>
        <taxon>Alphaproteobacteria</taxon>
        <taxon>Rhodobacterales</taxon>
        <taxon>Roseobacteraceae</taxon>
        <taxon>Ruegeria</taxon>
    </lineage>
</organism>
<sequence>MKTVLITGCSSGFGLETGRFFLEQGWSVVATMRKPDEALLPASDRLTILPLDISDSESITKAVEAAGPIDALVNNAGVGWLSPFEGTSEDNLRRIFETNTFGTMEMVRSVLPQMRAKASGVIVNVSSSVTLKPLPLASVYTASKAAVNAFTECLSFELAPVGIRTHIVLPGQAPTTNFGKNAMAMMSETNDTPEDYKPFVEQTMAAFMNAEGKEFTYSEDVVQAIWRAVTDSTCPLRIPAGKDSVALAA</sequence>
<dbReference type="SUPFAM" id="SSF51735">
    <property type="entry name" value="NAD(P)-binding Rossmann-fold domains"/>
    <property type="match status" value="1"/>
</dbReference>
<dbReference type="OrthoDB" id="9793825at2"/>
<dbReference type="CDD" id="cd05374">
    <property type="entry name" value="17beta-HSD-like_SDR_c"/>
    <property type="match status" value="1"/>
</dbReference>
<proteinExistence type="inferred from homology"/>
<dbReference type="InterPro" id="IPR051911">
    <property type="entry name" value="SDR_oxidoreductase"/>
</dbReference>
<dbReference type="InterPro" id="IPR002347">
    <property type="entry name" value="SDR_fam"/>
</dbReference>
<dbReference type="EMBL" id="FWFP01000009">
    <property type="protein sequence ID" value="SLN63007.1"/>
    <property type="molecule type" value="Genomic_DNA"/>
</dbReference>
<dbReference type="PANTHER" id="PTHR43976">
    <property type="entry name" value="SHORT CHAIN DEHYDROGENASE"/>
    <property type="match status" value="1"/>
</dbReference>
<dbReference type="Proteomes" id="UP000193778">
    <property type="component" value="Unassembled WGS sequence"/>
</dbReference>
<gene>
    <name evidence="4" type="primary">cpnA_2</name>
    <name evidence="4" type="ORF">RUM8411_03110</name>
</gene>
<dbReference type="EC" id="1.1.1.163" evidence="4"/>
<name>A0A1X6ZVH7_9RHOB</name>
<evidence type="ECO:0000313" key="5">
    <source>
        <dbReference type="Proteomes" id="UP000193778"/>
    </source>
</evidence>
<dbReference type="InterPro" id="IPR036291">
    <property type="entry name" value="NAD(P)-bd_dom_sf"/>
</dbReference>
<evidence type="ECO:0000256" key="2">
    <source>
        <dbReference type="ARBA" id="ARBA00023002"/>
    </source>
</evidence>
<dbReference type="AlphaFoldDB" id="A0A1X6ZVH7"/>